<reference evidence="3" key="1">
    <citation type="submission" date="2016-10" db="EMBL/GenBank/DDBJ databases">
        <authorList>
            <person name="Varghese N."/>
            <person name="Submissions S."/>
        </authorList>
    </citation>
    <scope>NUCLEOTIDE SEQUENCE [LARGE SCALE GENOMIC DNA]</scope>
    <source>
        <strain evidence="3">CGMCC 4.3147</strain>
    </source>
</reference>
<proteinExistence type="predicted"/>
<organism evidence="2 3">
    <name type="scientific">Glycomyces sambucus</name>
    <dbReference type="NCBI Taxonomy" id="380244"/>
    <lineage>
        <taxon>Bacteria</taxon>
        <taxon>Bacillati</taxon>
        <taxon>Actinomycetota</taxon>
        <taxon>Actinomycetes</taxon>
        <taxon>Glycomycetales</taxon>
        <taxon>Glycomycetaceae</taxon>
        <taxon>Glycomyces</taxon>
    </lineage>
</organism>
<dbReference type="SUPFAM" id="SSF53474">
    <property type="entry name" value="alpha/beta-Hydrolases"/>
    <property type="match status" value="1"/>
</dbReference>
<name>A0A1G9D8U1_9ACTN</name>
<gene>
    <name evidence="2" type="ORF">SAMN05216298_0744</name>
</gene>
<dbReference type="PANTHER" id="PTHR37017:SF11">
    <property type="entry name" value="ESTERASE_LIPASE_THIOESTERASE DOMAIN-CONTAINING PROTEIN"/>
    <property type="match status" value="1"/>
</dbReference>
<protein>
    <submittedName>
        <fullName evidence="2">Alpha/beta hydrolase family protein</fullName>
    </submittedName>
</protein>
<sequence length="282" mass="30120">MSAMTPTFVLIHGSNANSFSWAPLQRELALLGHRSLAVDLPGHGFGAGVPSAYQVQDAAELAVAPSNLDGVGLQENVDHLVAILERARVNGPVIAVAHSRGGVTLTAVANRRPELFDRIVYASAWCCVEHTPGEYVARPENAGSVLDQVFAVAAANPARLGAVRMNWRTADPALLRALKASMLADCTDDEFRVFLSTLTPDESRDAGGPEDRADAATWGRIPRSYVRLTQDTSIPIELQDLFIKEADALTPGNPFDVHTIESSHAGVLVRPERFAAVLAGLA</sequence>
<dbReference type="PANTHER" id="PTHR37017">
    <property type="entry name" value="AB HYDROLASE-1 DOMAIN-CONTAINING PROTEIN-RELATED"/>
    <property type="match status" value="1"/>
</dbReference>
<dbReference type="InterPro" id="IPR052897">
    <property type="entry name" value="Sec-Metab_Biosynth_Hydrolase"/>
</dbReference>
<evidence type="ECO:0000313" key="3">
    <source>
        <dbReference type="Proteomes" id="UP000198662"/>
    </source>
</evidence>
<dbReference type="Pfam" id="PF12697">
    <property type="entry name" value="Abhydrolase_6"/>
    <property type="match status" value="1"/>
</dbReference>
<dbReference type="EMBL" id="FNGF01000001">
    <property type="protein sequence ID" value="SDK60320.1"/>
    <property type="molecule type" value="Genomic_DNA"/>
</dbReference>
<accession>A0A1G9D8U1</accession>
<dbReference type="STRING" id="380244.SAMN05216298_0744"/>
<keyword evidence="2" id="KW-0378">Hydrolase</keyword>
<dbReference type="GO" id="GO:0016787">
    <property type="term" value="F:hydrolase activity"/>
    <property type="evidence" value="ECO:0007669"/>
    <property type="project" value="UniProtKB-KW"/>
</dbReference>
<evidence type="ECO:0000313" key="2">
    <source>
        <dbReference type="EMBL" id="SDK60320.1"/>
    </source>
</evidence>
<feature type="domain" description="AB hydrolase-1" evidence="1">
    <location>
        <begin position="8"/>
        <end position="277"/>
    </location>
</feature>
<keyword evidence="3" id="KW-1185">Reference proteome</keyword>
<dbReference type="InterPro" id="IPR000073">
    <property type="entry name" value="AB_hydrolase_1"/>
</dbReference>
<dbReference type="InterPro" id="IPR029058">
    <property type="entry name" value="AB_hydrolase_fold"/>
</dbReference>
<dbReference type="AlphaFoldDB" id="A0A1G9D8U1"/>
<dbReference type="Proteomes" id="UP000198662">
    <property type="component" value="Unassembled WGS sequence"/>
</dbReference>
<evidence type="ECO:0000259" key="1">
    <source>
        <dbReference type="Pfam" id="PF12697"/>
    </source>
</evidence>
<dbReference type="Gene3D" id="3.40.50.1820">
    <property type="entry name" value="alpha/beta hydrolase"/>
    <property type="match status" value="1"/>
</dbReference>